<evidence type="ECO:0000313" key="2">
    <source>
        <dbReference type="EMBL" id="KAK7847250.1"/>
    </source>
</evidence>
<dbReference type="Proteomes" id="UP000237347">
    <property type="component" value="Unassembled WGS sequence"/>
</dbReference>
<gene>
    <name evidence="2" type="ORF">CFP56_006947</name>
</gene>
<protein>
    <recommendedName>
        <fullName evidence="1">DUF4283 domain-containing protein</fullName>
    </recommendedName>
</protein>
<dbReference type="AlphaFoldDB" id="A0AAW0L6D5"/>
<evidence type="ECO:0000313" key="3">
    <source>
        <dbReference type="Proteomes" id="UP000237347"/>
    </source>
</evidence>
<dbReference type="EMBL" id="PKMF04000144">
    <property type="protein sequence ID" value="KAK7847250.1"/>
    <property type="molecule type" value="Genomic_DNA"/>
</dbReference>
<organism evidence="2 3">
    <name type="scientific">Quercus suber</name>
    <name type="common">Cork oak</name>
    <dbReference type="NCBI Taxonomy" id="58331"/>
    <lineage>
        <taxon>Eukaryota</taxon>
        <taxon>Viridiplantae</taxon>
        <taxon>Streptophyta</taxon>
        <taxon>Embryophyta</taxon>
        <taxon>Tracheophyta</taxon>
        <taxon>Spermatophyta</taxon>
        <taxon>Magnoliopsida</taxon>
        <taxon>eudicotyledons</taxon>
        <taxon>Gunneridae</taxon>
        <taxon>Pentapetalae</taxon>
        <taxon>rosids</taxon>
        <taxon>fabids</taxon>
        <taxon>Fagales</taxon>
        <taxon>Fagaceae</taxon>
        <taxon>Quercus</taxon>
    </lineage>
</organism>
<name>A0AAW0L6D5_QUESU</name>
<keyword evidence="3" id="KW-1185">Reference proteome</keyword>
<comment type="caution">
    <text evidence="2">The sequence shown here is derived from an EMBL/GenBank/DDBJ whole genome shotgun (WGS) entry which is preliminary data.</text>
</comment>
<evidence type="ECO:0000259" key="1">
    <source>
        <dbReference type="Pfam" id="PF14111"/>
    </source>
</evidence>
<feature type="domain" description="DUF4283" evidence="1">
    <location>
        <begin position="73"/>
        <end position="144"/>
    </location>
</feature>
<dbReference type="InterPro" id="IPR025558">
    <property type="entry name" value="DUF4283"/>
</dbReference>
<dbReference type="Pfam" id="PF14111">
    <property type="entry name" value="DUF4283"/>
    <property type="match status" value="1"/>
</dbReference>
<reference evidence="2 3" key="1">
    <citation type="journal article" date="2018" name="Sci. Data">
        <title>The draft genome sequence of cork oak.</title>
        <authorList>
            <person name="Ramos A.M."/>
            <person name="Usie A."/>
            <person name="Barbosa P."/>
            <person name="Barros P.M."/>
            <person name="Capote T."/>
            <person name="Chaves I."/>
            <person name="Simoes F."/>
            <person name="Abreu I."/>
            <person name="Carrasquinho I."/>
            <person name="Faro C."/>
            <person name="Guimaraes J.B."/>
            <person name="Mendonca D."/>
            <person name="Nobrega F."/>
            <person name="Rodrigues L."/>
            <person name="Saibo N.J.M."/>
            <person name="Varela M.C."/>
            <person name="Egas C."/>
            <person name="Matos J."/>
            <person name="Miguel C.M."/>
            <person name="Oliveira M.M."/>
            <person name="Ricardo C.P."/>
            <person name="Goncalves S."/>
        </authorList>
    </citation>
    <scope>NUCLEOTIDE SEQUENCE [LARGE SCALE GENOMIC DNA]</scope>
    <source>
        <strain evidence="3">cv. HL8</strain>
    </source>
</reference>
<sequence length="146" mass="16066">MSSTDSASLWRSSSPSIQLSVPLSFAPPSLPPPSILRLSPPTFACHPQPNTAMEDLADRATALVANPAPLGISQCSLSLFGRLLSDRHQNQRALKSNLNAAWKMSSDLRIVEMGNNILQFKFSSRCQLEWIEKSGPWNFDNDLLLC</sequence>
<accession>A0AAW0L6D5</accession>
<proteinExistence type="predicted"/>